<dbReference type="InterPro" id="IPR005819">
    <property type="entry name" value="H1/H5"/>
</dbReference>
<dbReference type="PROSITE" id="PS51504">
    <property type="entry name" value="H15"/>
    <property type="match status" value="1"/>
</dbReference>
<evidence type="ECO:0000256" key="7">
    <source>
        <dbReference type="RuleBase" id="RU003894"/>
    </source>
</evidence>
<keyword evidence="5 7" id="KW-0238">DNA-binding</keyword>
<feature type="domain" description="H15" evidence="9">
    <location>
        <begin position="15"/>
        <end position="88"/>
    </location>
</feature>
<keyword evidence="11" id="KW-1185">Reference proteome</keyword>
<evidence type="ECO:0000256" key="8">
    <source>
        <dbReference type="SAM" id="MobiDB-lite"/>
    </source>
</evidence>
<dbReference type="GO" id="GO:0030261">
    <property type="term" value="P:chromosome condensation"/>
    <property type="evidence" value="ECO:0007669"/>
    <property type="project" value="TreeGrafter"/>
</dbReference>
<comment type="similarity">
    <text evidence="7">Belongs to the histone H1/H5 family.</text>
</comment>
<dbReference type="Gene3D" id="1.10.10.10">
    <property type="entry name" value="Winged helix-like DNA-binding domain superfamily/Winged helix DNA-binding domain"/>
    <property type="match status" value="1"/>
</dbReference>
<feature type="compositionally biased region" description="Low complexity" evidence="8">
    <location>
        <begin position="117"/>
        <end position="134"/>
    </location>
</feature>
<name>A0A8H7VHG4_9FUNG</name>
<dbReference type="GO" id="GO:0031492">
    <property type="term" value="F:nucleosomal DNA binding"/>
    <property type="evidence" value="ECO:0007669"/>
    <property type="project" value="TreeGrafter"/>
</dbReference>
<dbReference type="GO" id="GO:0030527">
    <property type="term" value="F:structural constituent of chromatin"/>
    <property type="evidence" value="ECO:0007669"/>
    <property type="project" value="InterPro"/>
</dbReference>
<dbReference type="PANTHER" id="PTHR11467:SF36">
    <property type="entry name" value="HISTONE 24-RELATED"/>
    <property type="match status" value="1"/>
</dbReference>
<dbReference type="GO" id="GO:0045910">
    <property type="term" value="P:negative regulation of DNA recombination"/>
    <property type="evidence" value="ECO:0007669"/>
    <property type="project" value="TreeGrafter"/>
</dbReference>
<dbReference type="EMBL" id="JAEPRB010000068">
    <property type="protein sequence ID" value="KAG2223101.1"/>
    <property type="molecule type" value="Genomic_DNA"/>
</dbReference>
<keyword evidence="6 7" id="KW-0539">Nucleus</keyword>
<dbReference type="FunFam" id="1.10.10.10:FF:000140">
    <property type="entry name" value="Histone H1.0"/>
    <property type="match status" value="1"/>
</dbReference>
<dbReference type="GO" id="GO:0003690">
    <property type="term" value="F:double-stranded DNA binding"/>
    <property type="evidence" value="ECO:0007669"/>
    <property type="project" value="TreeGrafter"/>
</dbReference>
<dbReference type="PRINTS" id="PR00624">
    <property type="entry name" value="HISTONEH5"/>
</dbReference>
<dbReference type="InterPro" id="IPR036388">
    <property type="entry name" value="WH-like_DNA-bd_sf"/>
</dbReference>
<dbReference type="OrthoDB" id="1110759at2759"/>
<dbReference type="AlphaFoldDB" id="A0A8H7VHG4"/>
<feature type="region of interest" description="Disordered" evidence="8">
    <location>
        <begin position="75"/>
        <end position="171"/>
    </location>
</feature>
<evidence type="ECO:0000256" key="4">
    <source>
        <dbReference type="ARBA" id="ARBA00022454"/>
    </source>
</evidence>
<dbReference type="GO" id="GO:0000786">
    <property type="term" value="C:nucleosome"/>
    <property type="evidence" value="ECO:0007669"/>
    <property type="project" value="InterPro"/>
</dbReference>
<dbReference type="CDD" id="cd00073">
    <property type="entry name" value="H15"/>
    <property type="match status" value="1"/>
</dbReference>
<feature type="compositionally biased region" description="Basic residues" evidence="8">
    <location>
        <begin position="160"/>
        <end position="171"/>
    </location>
</feature>
<dbReference type="Proteomes" id="UP000646827">
    <property type="component" value="Unassembled WGS sequence"/>
</dbReference>
<feature type="compositionally biased region" description="Basic and acidic residues" evidence="8">
    <location>
        <begin position="87"/>
        <end position="110"/>
    </location>
</feature>
<evidence type="ECO:0000259" key="9">
    <source>
        <dbReference type="PROSITE" id="PS51504"/>
    </source>
</evidence>
<evidence type="ECO:0000256" key="1">
    <source>
        <dbReference type="ARBA" id="ARBA00004123"/>
    </source>
</evidence>
<dbReference type="SUPFAM" id="SSF46785">
    <property type="entry name" value="Winged helix' DNA-binding domain"/>
    <property type="match status" value="1"/>
</dbReference>
<dbReference type="InterPro" id="IPR005818">
    <property type="entry name" value="Histone_H1/H5_H15"/>
</dbReference>
<evidence type="ECO:0000256" key="3">
    <source>
        <dbReference type="ARBA" id="ARBA00020833"/>
    </source>
</evidence>
<accession>A0A8H7VHG4</accession>
<dbReference type="Pfam" id="PF00538">
    <property type="entry name" value="Linker_histone"/>
    <property type="match status" value="1"/>
</dbReference>
<sequence>MAGETTTPKTTKKPEHPPYEAMIKSAILALKERKGSSRPAIKKYLLANYKVSPGAHFDNQISAAIKRGVTKGAFTLPKGLSGTVKLAKPEKKTAEKKEKKETKEKKEKKPATKKKAAAAPKKTAAARKAAIAKKAPSKEKAAAKLKAPKKKAASTTKKAPATKKKATATKA</sequence>
<reference evidence="10 11" key="1">
    <citation type="submission" date="2020-12" db="EMBL/GenBank/DDBJ databases">
        <title>Metabolic potential, ecology and presence of endohyphal bacteria is reflected in genomic diversity of Mucoromycotina.</title>
        <authorList>
            <person name="Muszewska A."/>
            <person name="Okrasinska A."/>
            <person name="Steczkiewicz K."/>
            <person name="Drgas O."/>
            <person name="Orlowska M."/>
            <person name="Perlinska-Lenart U."/>
            <person name="Aleksandrzak-Piekarczyk T."/>
            <person name="Szatraj K."/>
            <person name="Zielenkiewicz U."/>
            <person name="Pilsyk S."/>
            <person name="Malc E."/>
            <person name="Mieczkowski P."/>
            <person name="Kruszewska J.S."/>
            <person name="Biernat P."/>
            <person name="Pawlowska J."/>
        </authorList>
    </citation>
    <scope>NUCLEOTIDE SEQUENCE [LARGE SCALE GENOMIC DNA]</scope>
    <source>
        <strain evidence="10 11">CBS 142.35</strain>
    </source>
</reference>
<dbReference type="SMART" id="SM00526">
    <property type="entry name" value="H15"/>
    <property type="match status" value="1"/>
</dbReference>
<gene>
    <name evidence="10" type="ORF">INT45_008949</name>
</gene>
<proteinExistence type="inferred from homology"/>
<evidence type="ECO:0000313" key="10">
    <source>
        <dbReference type="EMBL" id="KAG2223101.1"/>
    </source>
</evidence>
<protein>
    <recommendedName>
        <fullName evidence="3">Histone H1</fullName>
    </recommendedName>
</protein>
<dbReference type="GO" id="GO:0006334">
    <property type="term" value="P:nucleosome assembly"/>
    <property type="evidence" value="ECO:0007669"/>
    <property type="project" value="InterPro"/>
</dbReference>
<comment type="caution">
    <text evidence="10">The sequence shown here is derived from an EMBL/GenBank/DDBJ whole genome shotgun (WGS) entry which is preliminary data.</text>
</comment>
<organism evidence="10 11">
    <name type="scientific">Circinella minor</name>
    <dbReference type="NCBI Taxonomy" id="1195481"/>
    <lineage>
        <taxon>Eukaryota</taxon>
        <taxon>Fungi</taxon>
        <taxon>Fungi incertae sedis</taxon>
        <taxon>Mucoromycota</taxon>
        <taxon>Mucoromycotina</taxon>
        <taxon>Mucoromycetes</taxon>
        <taxon>Mucorales</taxon>
        <taxon>Lichtheimiaceae</taxon>
        <taxon>Circinella</taxon>
    </lineage>
</organism>
<dbReference type="InterPro" id="IPR036390">
    <property type="entry name" value="WH_DNA-bd_sf"/>
</dbReference>
<evidence type="ECO:0000256" key="6">
    <source>
        <dbReference type="ARBA" id="ARBA00023242"/>
    </source>
</evidence>
<dbReference type="GO" id="GO:0005634">
    <property type="term" value="C:nucleus"/>
    <property type="evidence" value="ECO:0007669"/>
    <property type="project" value="UniProtKB-SubCell"/>
</dbReference>
<dbReference type="PANTHER" id="PTHR11467">
    <property type="entry name" value="HISTONE H1"/>
    <property type="match status" value="1"/>
</dbReference>
<evidence type="ECO:0000256" key="5">
    <source>
        <dbReference type="ARBA" id="ARBA00023125"/>
    </source>
</evidence>
<evidence type="ECO:0000256" key="2">
    <source>
        <dbReference type="ARBA" id="ARBA00004286"/>
    </source>
</evidence>
<evidence type="ECO:0000313" key="11">
    <source>
        <dbReference type="Proteomes" id="UP000646827"/>
    </source>
</evidence>
<comment type="subcellular location">
    <subcellularLocation>
        <location evidence="2">Chromosome</location>
    </subcellularLocation>
    <subcellularLocation>
        <location evidence="1 7">Nucleus</location>
    </subcellularLocation>
</comment>
<keyword evidence="4 7" id="KW-0158">Chromosome</keyword>